<dbReference type="AlphaFoldDB" id="A0A5J4T0F7"/>
<gene>
    <name evidence="1" type="ORF">EZS27_000872</name>
</gene>
<organism evidence="1">
    <name type="scientific">termite gut metagenome</name>
    <dbReference type="NCBI Taxonomy" id="433724"/>
    <lineage>
        <taxon>unclassified sequences</taxon>
        <taxon>metagenomes</taxon>
        <taxon>organismal metagenomes</taxon>
    </lineage>
</organism>
<protein>
    <submittedName>
        <fullName evidence="1">Uncharacterized protein</fullName>
    </submittedName>
</protein>
<proteinExistence type="predicted"/>
<comment type="caution">
    <text evidence="1">The sequence shown here is derived from an EMBL/GenBank/DDBJ whole genome shotgun (WGS) entry which is preliminary data.</text>
</comment>
<reference evidence="1" key="1">
    <citation type="submission" date="2019-03" db="EMBL/GenBank/DDBJ databases">
        <title>Single cell metagenomics reveals metabolic interactions within the superorganism composed of flagellate Streblomastix strix and complex community of Bacteroidetes bacteria on its surface.</title>
        <authorList>
            <person name="Treitli S.C."/>
            <person name="Kolisko M."/>
            <person name="Husnik F."/>
            <person name="Keeling P."/>
            <person name="Hampl V."/>
        </authorList>
    </citation>
    <scope>NUCLEOTIDE SEQUENCE</scope>
    <source>
        <strain evidence="1">STM</strain>
    </source>
</reference>
<dbReference type="EMBL" id="SNRY01000009">
    <property type="protein sequence ID" value="KAA6351747.1"/>
    <property type="molecule type" value="Genomic_DNA"/>
</dbReference>
<name>A0A5J4T0F7_9ZZZZ</name>
<evidence type="ECO:0000313" key="1">
    <source>
        <dbReference type="EMBL" id="KAA6351747.1"/>
    </source>
</evidence>
<accession>A0A5J4T0F7</accession>
<sequence length="42" mass="5071">MCDANIQQCDENMLKSTLKVSFVNIYYNYPYSINNNYKYNHL</sequence>